<evidence type="ECO:0000256" key="1">
    <source>
        <dbReference type="ARBA" id="ARBA00022679"/>
    </source>
</evidence>
<dbReference type="Gene3D" id="3.30.230.10">
    <property type="match status" value="1"/>
</dbReference>
<reference evidence="5 6" key="1">
    <citation type="submission" date="2019-09" db="EMBL/GenBank/DDBJ databases">
        <title>Ecophysiology of the spiral-shaped methanotroph Methylospira mobilis as revealed by the complete genome sequence.</title>
        <authorList>
            <person name="Oshkin I.Y."/>
            <person name="Dedysh S.N."/>
            <person name="Miroshnikov K."/>
            <person name="Danilova O.V."/>
            <person name="Hakobyan A."/>
            <person name="Liesack W."/>
        </authorList>
    </citation>
    <scope>NUCLEOTIDE SEQUENCE [LARGE SCALE GENOMIC DNA]</scope>
    <source>
        <strain evidence="5 6">Shm1</strain>
    </source>
</reference>
<protein>
    <submittedName>
        <fullName evidence="5">GHMP kinase</fullName>
    </submittedName>
</protein>
<dbReference type="Pfam" id="PF00288">
    <property type="entry name" value="GHMP_kinases_N"/>
    <property type="match status" value="1"/>
</dbReference>
<dbReference type="KEGG" id="mmob:F6R98_02835"/>
<feature type="domain" description="GHMP kinase N-terminal" evidence="3">
    <location>
        <begin position="68"/>
        <end position="144"/>
    </location>
</feature>
<evidence type="ECO:0000256" key="2">
    <source>
        <dbReference type="ARBA" id="ARBA00022777"/>
    </source>
</evidence>
<dbReference type="EMBL" id="CP044205">
    <property type="protein sequence ID" value="QFY44914.1"/>
    <property type="molecule type" value="Genomic_DNA"/>
</dbReference>
<dbReference type="GO" id="GO:0016301">
    <property type="term" value="F:kinase activity"/>
    <property type="evidence" value="ECO:0007669"/>
    <property type="project" value="UniProtKB-KW"/>
</dbReference>
<keyword evidence="1" id="KW-0808">Transferase</keyword>
<dbReference type="AlphaFoldDB" id="A0A5Q0BRU2"/>
<dbReference type="Pfam" id="PF08544">
    <property type="entry name" value="GHMP_kinases_C"/>
    <property type="match status" value="1"/>
</dbReference>
<evidence type="ECO:0000259" key="3">
    <source>
        <dbReference type="Pfam" id="PF00288"/>
    </source>
</evidence>
<dbReference type="OrthoDB" id="1492801at2"/>
<sequence>MSASHLSSPHRQISVTAPARLHMGFLDLNGSLGRRFGSIGVAVNELATRLLISGSDSGLQAEGPQANSALKSARLFCDALGTDHNVHIRIEEAIPGHIGLGSGTQLALAVGAGLAAYFGLQLSVREIARAVGRGARSGIGIAVFEQGGFIVDGGRGSLTETPPVISRINVPEEWRIILLFDARGQGLHGAQEIDAFRKLPPFPAGETARLCHRVLMQALPAIAEADLPGFGAVITDLQKSVGDHFASVQGGRFTSPEVGDALDWLAGQGAAGLGQSSWGPTGFCLVENNALATKLMDSARARYPMLSLMLSTARNQGAEVVFTQAVSA</sequence>
<evidence type="ECO:0000313" key="5">
    <source>
        <dbReference type="EMBL" id="QFY44914.1"/>
    </source>
</evidence>
<organism evidence="5 6">
    <name type="scientific">Candidatus Methylospira mobilis</name>
    <dbReference type="NCBI Taxonomy" id="1808979"/>
    <lineage>
        <taxon>Bacteria</taxon>
        <taxon>Pseudomonadati</taxon>
        <taxon>Pseudomonadota</taxon>
        <taxon>Gammaproteobacteria</taxon>
        <taxon>Methylococcales</taxon>
        <taxon>Methylococcaceae</taxon>
        <taxon>Candidatus Methylospira</taxon>
    </lineage>
</organism>
<feature type="domain" description="GHMP kinase C-terminal" evidence="4">
    <location>
        <begin position="218"/>
        <end position="303"/>
    </location>
</feature>
<gene>
    <name evidence="5" type="ORF">F6R98_02835</name>
</gene>
<dbReference type="PANTHER" id="PTHR20861:SF6">
    <property type="entry name" value="BETA-RIBOFURANOSYLPHENOL 5'-PHOSPHATE SYNTHASE"/>
    <property type="match status" value="1"/>
</dbReference>
<dbReference type="GO" id="GO:0005524">
    <property type="term" value="F:ATP binding"/>
    <property type="evidence" value="ECO:0007669"/>
    <property type="project" value="InterPro"/>
</dbReference>
<keyword evidence="6" id="KW-1185">Reference proteome</keyword>
<keyword evidence="2 5" id="KW-0418">Kinase</keyword>
<evidence type="ECO:0000313" key="6">
    <source>
        <dbReference type="Proteomes" id="UP000325755"/>
    </source>
</evidence>
<proteinExistence type="predicted"/>
<dbReference type="InterPro" id="IPR020568">
    <property type="entry name" value="Ribosomal_Su5_D2-typ_SF"/>
</dbReference>
<dbReference type="SUPFAM" id="SSF54211">
    <property type="entry name" value="Ribosomal protein S5 domain 2-like"/>
    <property type="match status" value="1"/>
</dbReference>
<dbReference type="PIRSF" id="PIRSF004884">
    <property type="entry name" value="Sugar_kin_arch"/>
    <property type="match status" value="1"/>
</dbReference>
<dbReference type="InterPro" id="IPR014721">
    <property type="entry name" value="Ribsml_uS5_D2-typ_fold_subgr"/>
</dbReference>
<dbReference type="InterPro" id="IPR013750">
    <property type="entry name" value="GHMP_kinase_C_dom"/>
</dbReference>
<dbReference type="Proteomes" id="UP000325755">
    <property type="component" value="Chromosome"/>
</dbReference>
<dbReference type="InterPro" id="IPR006204">
    <property type="entry name" value="GHMP_kinase_N_dom"/>
</dbReference>
<dbReference type="NCBIfam" id="TIGR00144">
    <property type="entry name" value="beta_RFAP_syn"/>
    <property type="match status" value="1"/>
</dbReference>
<dbReference type="InParanoid" id="A0A5Q0BRU2"/>
<evidence type="ECO:0000259" key="4">
    <source>
        <dbReference type="Pfam" id="PF08544"/>
    </source>
</evidence>
<dbReference type="InterPro" id="IPR004422">
    <property type="entry name" value="RFAP_synthase"/>
</dbReference>
<name>A0A5Q0BRU2_9GAMM</name>
<accession>A0A5Q0BRU2</accession>
<dbReference type="PANTHER" id="PTHR20861">
    <property type="entry name" value="HOMOSERINE/4-DIPHOSPHOCYTIDYL-2-C-METHYL-D-ERYTHRITOL KINASE"/>
    <property type="match status" value="1"/>
</dbReference>